<protein>
    <submittedName>
        <fullName evidence="4">PaaI thioesterase</fullName>
    </submittedName>
</protein>
<dbReference type="OrthoDB" id="3477511at2"/>
<evidence type="ECO:0000259" key="3">
    <source>
        <dbReference type="Pfam" id="PF03061"/>
    </source>
</evidence>
<evidence type="ECO:0000256" key="2">
    <source>
        <dbReference type="ARBA" id="ARBA00022801"/>
    </source>
</evidence>
<sequence>MTTQDNKHTELPAGFVPIPILNPDGFDALTGGFAIKDDDGHLVAGFRVEARHCNHAKICHGGMLATVCDGYLALAAMYRNDFQLAILPTMSLTVDYLAPSELNDWVEIRAEVLRVTRNAVFVQGLARVNGAPVVRASGVFKRGSPKPDGIDAGKALRGFLKAPMSTNAS</sequence>
<comment type="caution">
    <text evidence="4">The sequence shown here is derived from an EMBL/GenBank/DDBJ whole genome shotgun (WGS) entry which is preliminary data.</text>
</comment>
<dbReference type="InterPro" id="IPR029069">
    <property type="entry name" value="HotDog_dom_sf"/>
</dbReference>
<keyword evidence="2" id="KW-0378">Hydrolase</keyword>
<evidence type="ECO:0000256" key="1">
    <source>
        <dbReference type="ARBA" id="ARBA00008324"/>
    </source>
</evidence>
<dbReference type="STRING" id="1120919.GCA_000429165_03505"/>
<dbReference type="RefSeq" id="WP_051292481.1">
    <property type="nucleotide sequence ID" value="NZ_AUBI01000023.1"/>
</dbReference>
<evidence type="ECO:0000313" key="4">
    <source>
        <dbReference type="EMBL" id="GEN61438.1"/>
    </source>
</evidence>
<accession>A0A511XES6</accession>
<dbReference type="Gene3D" id="3.10.129.10">
    <property type="entry name" value="Hotdog Thioesterase"/>
    <property type="match status" value="1"/>
</dbReference>
<dbReference type="EMBL" id="BJYF01000037">
    <property type="protein sequence ID" value="GEN61438.1"/>
    <property type="molecule type" value="Genomic_DNA"/>
</dbReference>
<dbReference type="PANTHER" id="PTHR21660">
    <property type="entry name" value="THIOESTERASE SUPERFAMILY MEMBER-RELATED"/>
    <property type="match status" value="1"/>
</dbReference>
<reference evidence="4 5" key="1">
    <citation type="submission" date="2019-07" db="EMBL/GenBank/DDBJ databases">
        <title>Whole genome shotgun sequence of Acetobacter nitrogenifigens NBRC 105050.</title>
        <authorList>
            <person name="Hosoyama A."/>
            <person name="Uohara A."/>
            <person name="Ohji S."/>
            <person name="Ichikawa N."/>
        </authorList>
    </citation>
    <scope>NUCLEOTIDE SEQUENCE [LARGE SCALE GENOMIC DNA]</scope>
    <source>
        <strain evidence="4 5">NBRC 105050</strain>
    </source>
</reference>
<comment type="similarity">
    <text evidence="1">Belongs to the thioesterase PaaI family.</text>
</comment>
<dbReference type="Pfam" id="PF03061">
    <property type="entry name" value="4HBT"/>
    <property type="match status" value="1"/>
</dbReference>
<dbReference type="CDD" id="cd03443">
    <property type="entry name" value="PaaI_thioesterase"/>
    <property type="match status" value="1"/>
</dbReference>
<dbReference type="InterPro" id="IPR039298">
    <property type="entry name" value="ACOT13"/>
</dbReference>
<dbReference type="Proteomes" id="UP000321635">
    <property type="component" value="Unassembled WGS sequence"/>
</dbReference>
<dbReference type="InterPro" id="IPR006683">
    <property type="entry name" value="Thioestr_dom"/>
</dbReference>
<keyword evidence="5" id="KW-1185">Reference proteome</keyword>
<dbReference type="PANTHER" id="PTHR21660:SF1">
    <property type="entry name" value="ACYL-COENZYME A THIOESTERASE 13"/>
    <property type="match status" value="1"/>
</dbReference>
<dbReference type="AlphaFoldDB" id="A0A511XES6"/>
<gene>
    <name evidence="4" type="ORF">ANI02nite_33220</name>
</gene>
<proteinExistence type="inferred from homology"/>
<evidence type="ECO:0000313" key="5">
    <source>
        <dbReference type="Proteomes" id="UP000321635"/>
    </source>
</evidence>
<dbReference type="SUPFAM" id="SSF54637">
    <property type="entry name" value="Thioesterase/thiol ester dehydrase-isomerase"/>
    <property type="match status" value="1"/>
</dbReference>
<dbReference type="GO" id="GO:0047617">
    <property type="term" value="F:fatty acyl-CoA hydrolase activity"/>
    <property type="evidence" value="ECO:0007669"/>
    <property type="project" value="InterPro"/>
</dbReference>
<name>A0A511XES6_9PROT</name>
<feature type="domain" description="Thioesterase" evidence="3">
    <location>
        <begin position="58"/>
        <end position="124"/>
    </location>
</feature>
<organism evidence="4 5">
    <name type="scientific">Acetobacter nitrogenifigens DSM 23921 = NBRC 105050</name>
    <dbReference type="NCBI Taxonomy" id="1120919"/>
    <lineage>
        <taxon>Bacteria</taxon>
        <taxon>Pseudomonadati</taxon>
        <taxon>Pseudomonadota</taxon>
        <taxon>Alphaproteobacteria</taxon>
        <taxon>Acetobacterales</taxon>
        <taxon>Acetobacteraceae</taxon>
        <taxon>Acetobacter</taxon>
    </lineage>
</organism>